<reference evidence="1 2" key="2">
    <citation type="journal article" date="2017" name="Front. Microbiol.">
        <title>Genomics Reveals a Unique Clone of Burkholderia cenocepacia Harboring an Actively Excising Novel Genomic Island.</title>
        <authorList>
            <person name="Patil P.P."/>
            <person name="Mali S."/>
            <person name="Midha S."/>
            <person name="Gautam V."/>
            <person name="Dash L."/>
            <person name="Kumar S."/>
            <person name="Shastri J."/>
            <person name="Singhal L."/>
            <person name="Patil P.B."/>
        </authorList>
    </citation>
    <scope>NUCLEOTIDE SEQUENCE [LARGE SCALE GENOMIC DNA]</scope>
    <source>
        <strain evidence="1 2">BC-19</strain>
    </source>
</reference>
<organism evidence="1 2">
    <name type="scientific">Burkholderia cenocepacia</name>
    <dbReference type="NCBI Taxonomy" id="95486"/>
    <lineage>
        <taxon>Bacteria</taxon>
        <taxon>Pseudomonadati</taxon>
        <taxon>Pseudomonadota</taxon>
        <taxon>Betaproteobacteria</taxon>
        <taxon>Burkholderiales</taxon>
        <taxon>Burkholderiaceae</taxon>
        <taxon>Burkholderia</taxon>
        <taxon>Burkholderia cepacia complex</taxon>
    </lineage>
</organism>
<dbReference type="Gene3D" id="3.40.50.150">
    <property type="entry name" value="Vaccinia Virus protein VP39"/>
    <property type="match status" value="1"/>
</dbReference>
<protein>
    <recommendedName>
        <fullName evidence="3">Restriction endonuclease subunit M</fullName>
    </recommendedName>
</protein>
<sequence>MKALAEVFTAQKEVNAMLDLIPVGQFENPLATFLEPACGNGNFLIAILERKMSYCPEPAKQDTYALKVISSIYGVDIDQQNITEAIHRLYTWLDEHVQCEDKQSFLNHASAILTTNIQLGDFLAHGTLRFCEYHWLPDDTYTASTERTSI</sequence>
<dbReference type="RefSeq" id="WP_143262408.1">
    <property type="nucleotide sequence ID" value="NZ_JYMX02000008.1"/>
</dbReference>
<dbReference type="Proteomes" id="UP000191686">
    <property type="component" value="Unassembled WGS sequence"/>
</dbReference>
<name>A0ABD4UDF5_9BURK</name>
<evidence type="ECO:0000313" key="2">
    <source>
        <dbReference type="Proteomes" id="UP000191686"/>
    </source>
</evidence>
<accession>A0ABD4UDF5</accession>
<evidence type="ECO:0000313" key="1">
    <source>
        <dbReference type="EMBL" id="MCW3712111.1"/>
    </source>
</evidence>
<gene>
    <name evidence="1" type="ORF">UE95_012515</name>
</gene>
<proteinExistence type="predicted"/>
<dbReference type="InterPro" id="IPR029063">
    <property type="entry name" value="SAM-dependent_MTases_sf"/>
</dbReference>
<comment type="caution">
    <text evidence="1">The sequence shown here is derived from an EMBL/GenBank/DDBJ whole genome shotgun (WGS) entry which is preliminary data.</text>
</comment>
<dbReference type="SUPFAM" id="SSF53335">
    <property type="entry name" value="S-adenosyl-L-methionine-dependent methyltransferases"/>
    <property type="match status" value="1"/>
</dbReference>
<reference evidence="1 2" key="1">
    <citation type="journal article" date="2017" name="Front. Microbiol.">
        <title>Genomics reveals a unique clone of Burkholderia cenocepacia harbouring an actively excising novel genomic island.</title>
        <authorList>
            <person name="Patil P."/>
            <person name="Mali S."/>
            <person name="Midha S."/>
            <person name="Gautam V."/>
            <person name="Dash L."/>
            <person name="Kumar S."/>
            <person name="Shastri J."/>
            <person name="Singhal L."/>
            <person name="Patil P.B."/>
        </authorList>
    </citation>
    <scope>NUCLEOTIDE SEQUENCE [LARGE SCALE GENOMIC DNA]</scope>
    <source>
        <strain evidence="1 2">BC-19</strain>
    </source>
</reference>
<dbReference type="EMBL" id="JYMX02000008">
    <property type="protein sequence ID" value="MCW3712111.1"/>
    <property type="molecule type" value="Genomic_DNA"/>
</dbReference>
<dbReference type="AlphaFoldDB" id="A0ABD4UDF5"/>
<evidence type="ECO:0008006" key="3">
    <source>
        <dbReference type="Google" id="ProtNLM"/>
    </source>
</evidence>